<protein>
    <submittedName>
        <fullName evidence="2">Suppressor of fused domain protein</fullName>
    </submittedName>
</protein>
<organism evidence="2 3">
    <name type="scientific">Epilithonimonas ginsengisoli</name>
    <dbReference type="NCBI Taxonomy" id="1245592"/>
    <lineage>
        <taxon>Bacteria</taxon>
        <taxon>Pseudomonadati</taxon>
        <taxon>Bacteroidota</taxon>
        <taxon>Flavobacteriia</taxon>
        <taxon>Flavobacteriales</taxon>
        <taxon>Weeksellaceae</taxon>
        <taxon>Chryseobacterium group</taxon>
        <taxon>Epilithonimonas</taxon>
    </lineage>
</organism>
<evidence type="ECO:0000259" key="1">
    <source>
        <dbReference type="Pfam" id="PF05076"/>
    </source>
</evidence>
<reference evidence="2 3" key="1">
    <citation type="submission" date="2023-11" db="EMBL/GenBank/DDBJ databases">
        <title>First isolation, identification, and characterization of non-pathogenic Epilithonimonas ginsengisoli isolated from diseased farmed rainbow trout (Oncorhynchus mykiss) in Chile.</title>
        <authorList>
            <person name="Miranda C.D."/>
            <person name="Irgang R."/>
            <person name="Concha C."/>
            <person name="Rojas R."/>
            <person name="Avendano R."/>
        </authorList>
    </citation>
    <scope>NUCLEOTIDE SEQUENCE [LARGE SCALE GENOMIC DNA]</scope>
    <source>
        <strain evidence="2 3">FP99</strain>
    </source>
</reference>
<dbReference type="Pfam" id="PF05076">
    <property type="entry name" value="SUFU"/>
    <property type="match status" value="1"/>
</dbReference>
<dbReference type="InterPro" id="IPR020941">
    <property type="entry name" value="SUFU-like_domain"/>
</dbReference>
<evidence type="ECO:0000313" key="2">
    <source>
        <dbReference type="EMBL" id="MDW8548672.1"/>
    </source>
</evidence>
<dbReference type="RefSeq" id="WP_063969051.1">
    <property type="nucleotide sequence ID" value="NZ_JAMXLT020000010.1"/>
</dbReference>
<dbReference type="PANTHER" id="PTHR10928">
    <property type="entry name" value="SUPPRESSOR OF FUSED"/>
    <property type="match status" value="1"/>
</dbReference>
<dbReference type="InterPro" id="IPR037181">
    <property type="entry name" value="SUFU_N"/>
</dbReference>
<evidence type="ECO:0000313" key="3">
    <source>
        <dbReference type="Proteomes" id="UP001204439"/>
    </source>
</evidence>
<accession>A0ABU4JGB9</accession>
<gene>
    <name evidence="2" type="ORF">NG800_007105</name>
</gene>
<sequence>MHITDYQKQFTEDDAVGWDAIDAGLLKIYPDQEPKHFAPIIHYALGGEEPLDGISVYESDKQTPHFHFVTYGFSELYYNEKSAGGDFSKFGFELTFRLKKESDDDNINWACNLLQNIAKYVFNSGKWFEEFHFIPANGPIRSDFDTDITALAFVQDPELGKIQTPHGEVTFLQMVGLTTEEYELLKENPKTYETEKTIKKLKLNNELLITDLLRKLSIK</sequence>
<keyword evidence="3" id="KW-1185">Reference proteome</keyword>
<feature type="domain" description="Suppressor of fused-like" evidence="1">
    <location>
        <begin position="47"/>
        <end position="215"/>
    </location>
</feature>
<dbReference type="PANTHER" id="PTHR10928:SF2">
    <property type="entry name" value="SUPPRESSOR OF FUSED HOMOLOG"/>
    <property type="match status" value="1"/>
</dbReference>
<dbReference type="Proteomes" id="UP001204439">
    <property type="component" value="Unassembled WGS sequence"/>
</dbReference>
<name>A0ABU4JGB9_9FLAO</name>
<dbReference type="InterPro" id="IPR007768">
    <property type="entry name" value="Suppressor_of_fused"/>
</dbReference>
<dbReference type="EMBL" id="JAMXLT020000010">
    <property type="protein sequence ID" value="MDW8548672.1"/>
    <property type="molecule type" value="Genomic_DNA"/>
</dbReference>
<comment type="caution">
    <text evidence="2">The sequence shown here is derived from an EMBL/GenBank/DDBJ whole genome shotgun (WGS) entry which is preliminary data.</text>
</comment>
<proteinExistence type="predicted"/>
<dbReference type="SUPFAM" id="SSF103359">
    <property type="entry name" value="Suppressor of Fused, N-terminal domain"/>
    <property type="match status" value="1"/>
</dbReference>